<dbReference type="Gene3D" id="1.10.10.60">
    <property type="entry name" value="Homeodomain-like"/>
    <property type="match status" value="1"/>
</dbReference>
<dbReference type="GeneID" id="113464416"/>
<reference evidence="7" key="1">
    <citation type="submission" date="2025-08" db="UniProtKB">
        <authorList>
            <consortium name="RefSeq"/>
        </authorList>
    </citation>
    <scope>IDENTIFICATION</scope>
    <source>
        <tissue evidence="7">Whole body</tissue>
    </source>
</reference>
<dbReference type="GO" id="GO:0003677">
    <property type="term" value="F:DNA binding"/>
    <property type="evidence" value="ECO:0007669"/>
    <property type="project" value="UniProtKB-KW"/>
</dbReference>
<dbReference type="SUPFAM" id="SSF46689">
    <property type="entry name" value="Homeodomain-like"/>
    <property type="match status" value="1"/>
</dbReference>
<dbReference type="Pfam" id="PF03221">
    <property type="entry name" value="HTH_Tnp_Tc5"/>
    <property type="match status" value="1"/>
</dbReference>
<dbReference type="KEGG" id="ccal:113464416"/>
<dbReference type="InterPro" id="IPR050863">
    <property type="entry name" value="CenT-Element_Derived"/>
</dbReference>
<dbReference type="PANTHER" id="PTHR19303:SF74">
    <property type="entry name" value="POGO TRANSPOSABLE ELEMENT WITH KRAB DOMAIN"/>
    <property type="match status" value="1"/>
</dbReference>
<evidence type="ECO:0000313" key="7">
    <source>
        <dbReference type="RefSeq" id="XP_026669809.1"/>
    </source>
</evidence>
<keyword evidence="6" id="KW-1185">Reference proteome</keyword>
<feature type="domain" description="HTH CENPB-type" evidence="5">
    <location>
        <begin position="85"/>
        <end position="160"/>
    </location>
</feature>
<sequence>MAVKKKSNVETKNSMKSKHKLESTKKKVLKNQKKKDKRKQYSSDDVQKALDAVNKGLSYREAAKKFGVPATSIHRALQHPKKLNSRHGPAPILSTEVEKEIIHWILYRAERDYPVSKTELLDSVQAYIRRLKIQTPFTNDRPGRHWYENFRQRHQQITLRTPQQLTLIRAQVSEDDLRGWFEEVKAYLVKNNLLNIHPSRVFNCDETNIQLIPKSEKILTRKGATTAYKVVHGYEKESITALFMYAADGTRAPPHDKNIILTRKTTVLTIVILCL</sequence>
<protein>
    <submittedName>
        <fullName evidence="7">Uncharacterized protein LOC113464416</fullName>
    </submittedName>
</protein>
<evidence type="ECO:0000259" key="5">
    <source>
        <dbReference type="PROSITE" id="PS51253"/>
    </source>
</evidence>
<dbReference type="RefSeq" id="XP_026669809.1">
    <property type="nucleotide sequence ID" value="XM_026814008.1"/>
</dbReference>
<organism evidence="6 7">
    <name type="scientific">Ceratina calcarata</name>
    <dbReference type="NCBI Taxonomy" id="156304"/>
    <lineage>
        <taxon>Eukaryota</taxon>
        <taxon>Metazoa</taxon>
        <taxon>Ecdysozoa</taxon>
        <taxon>Arthropoda</taxon>
        <taxon>Hexapoda</taxon>
        <taxon>Insecta</taxon>
        <taxon>Pterygota</taxon>
        <taxon>Neoptera</taxon>
        <taxon>Endopterygota</taxon>
        <taxon>Hymenoptera</taxon>
        <taxon>Apocrita</taxon>
        <taxon>Aculeata</taxon>
        <taxon>Apoidea</taxon>
        <taxon>Anthophila</taxon>
        <taxon>Apidae</taxon>
        <taxon>Ceratina</taxon>
        <taxon>Zadontomerus</taxon>
    </lineage>
</organism>
<dbReference type="GO" id="GO:0005634">
    <property type="term" value="C:nucleus"/>
    <property type="evidence" value="ECO:0007669"/>
    <property type="project" value="UniProtKB-SubCell"/>
</dbReference>
<dbReference type="AlphaFoldDB" id="A0AAJ7S1T0"/>
<evidence type="ECO:0000256" key="1">
    <source>
        <dbReference type="ARBA" id="ARBA00004123"/>
    </source>
</evidence>
<accession>A0AAJ7S1T0</accession>
<evidence type="ECO:0000313" key="6">
    <source>
        <dbReference type="Proteomes" id="UP000694925"/>
    </source>
</evidence>
<evidence type="ECO:0000256" key="3">
    <source>
        <dbReference type="ARBA" id="ARBA00023242"/>
    </source>
</evidence>
<feature type="region of interest" description="Disordered" evidence="4">
    <location>
        <begin position="1"/>
        <end position="47"/>
    </location>
</feature>
<dbReference type="InterPro" id="IPR009057">
    <property type="entry name" value="Homeodomain-like_sf"/>
</dbReference>
<dbReference type="PROSITE" id="PS51253">
    <property type="entry name" value="HTH_CENPB"/>
    <property type="match status" value="1"/>
</dbReference>
<evidence type="ECO:0000256" key="4">
    <source>
        <dbReference type="SAM" id="MobiDB-lite"/>
    </source>
</evidence>
<dbReference type="Proteomes" id="UP000694925">
    <property type="component" value="Unplaced"/>
</dbReference>
<comment type="subcellular location">
    <subcellularLocation>
        <location evidence="1">Nucleus</location>
    </subcellularLocation>
</comment>
<dbReference type="PANTHER" id="PTHR19303">
    <property type="entry name" value="TRANSPOSON"/>
    <property type="match status" value="1"/>
</dbReference>
<keyword evidence="2" id="KW-0238">DNA-binding</keyword>
<evidence type="ECO:0000256" key="2">
    <source>
        <dbReference type="ARBA" id="ARBA00023125"/>
    </source>
</evidence>
<dbReference type="Pfam" id="PF05225">
    <property type="entry name" value="HTH_psq"/>
    <property type="match status" value="1"/>
</dbReference>
<feature type="compositionally biased region" description="Basic residues" evidence="4">
    <location>
        <begin position="26"/>
        <end position="38"/>
    </location>
</feature>
<gene>
    <name evidence="7" type="primary">LOC113464416</name>
</gene>
<dbReference type="InterPro" id="IPR006600">
    <property type="entry name" value="HTH_CenpB_DNA-bd_dom"/>
</dbReference>
<proteinExistence type="predicted"/>
<keyword evidence="3" id="KW-0539">Nucleus</keyword>
<dbReference type="InterPro" id="IPR007889">
    <property type="entry name" value="HTH_Psq"/>
</dbReference>
<name>A0AAJ7S1T0_9HYME</name>